<feature type="compositionally biased region" description="Basic and acidic residues" evidence="1">
    <location>
        <begin position="10"/>
        <end position="20"/>
    </location>
</feature>
<evidence type="ECO:0000256" key="1">
    <source>
        <dbReference type="SAM" id="MobiDB-lite"/>
    </source>
</evidence>
<proteinExistence type="predicted"/>
<dbReference type="EMBL" id="JAVHNS010000008">
    <property type="protein sequence ID" value="KAK6346029.1"/>
    <property type="molecule type" value="Genomic_DNA"/>
</dbReference>
<feature type="region of interest" description="Disordered" evidence="1">
    <location>
        <begin position="1"/>
        <end position="22"/>
    </location>
</feature>
<feature type="compositionally biased region" description="Low complexity" evidence="1">
    <location>
        <begin position="161"/>
        <end position="176"/>
    </location>
</feature>
<protein>
    <submittedName>
        <fullName evidence="2">Uncharacterized protein</fullName>
    </submittedName>
</protein>
<sequence>MPPSRNSTLRTERTHEENQERAYIAASHRTDRSLEARMESARRASEIHKQRTGKHYKISEESVLAGEVYMDDDEELPAPYYQLDQLLRPDAPNYDEFRRRLIDYLSVNAGMRRELSSAIEAAIAQKGGPAQEGSGIEQGSRVQRSPFSPTVFAPPYQGPASFSTSESSSTPTQSTTVANSHSQVNMQQFQTPISVHGTQFYMGPVGLGTLPPHYYQGTHLARRQTAPTIRIPQQAPSPVGAPNPYSAVLSAEQYQALSASLSSRRPSTNTVDMTGSPMSDVSMTSFRTGANPTTPSASCGSPEPLSVRKMSIPCKIPESPLRKTTFSPHLPQQQRHQQQIAIDPPNTKTATLVTQDVNKTVASTAGETNKSIPPSPAVKRRASAELTADEPSVKSVRADGSPITTTSCSPTQEQSAPQTSLSDSDFGILDFSLPQNTRDILYGSGMYFPGNAALSFGGNDLEGKQNSTPGTVSTPFYTGQTPGSTNGPIYNFTSPEMDLTGSIIDQTLNSNMPLTFNMDFSKYNDNSDSIGNIEEMWQECFLQKGIHTHTANTGDTTASPANDNDS</sequence>
<dbReference type="Proteomes" id="UP001373714">
    <property type="component" value="Unassembled WGS sequence"/>
</dbReference>
<comment type="caution">
    <text evidence="2">The sequence shown here is derived from an EMBL/GenBank/DDBJ whole genome shotgun (WGS) entry which is preliminary data.</text>
</comment>
<name>A0AAV9UP97_9PEZI</name>
<feature type="region of interest" description="Disordered" evidence="1">
    <location>
        <begin position="362"/>
        <end position="423"/>
    </location>
</feature>
<reference evidence="2 3" key="1">
    <citation type="submission" date="2019-10" db="EMBL/GenBank/DDBJ databases">
        <authorList>
            <person name="Palmer J.M."/>
        </authorList>
    </citation>
    <scope>NUCLEOTIDE SEQUENCE [LARGE SCALE GENOMIC DNA]</scope>
    <source>
        <strain evidence="2 3">TWF730</strain>
    </source>
</reference>
<feature type="region of interest" description="Disordered" evidence="1">
    <location>
        <begin position="259"/>
        <end position="278"/>
    </location>
</feature>
<organism evidence="2 3">
    <name type="scientific">Orbilia blumenaviensis</name>
    <dbReference type="NCBI Taxonomy" id="1796055"/>
    <lineage>
        <taxon>Eukaryota</taxon>
        <taxon>Fungi</taxon>
        <taxon>Dikarya</taxon>
        <taxon>Ascomycota</taxon>
        <taxon>Pezizomycotina</taxon>
        <taxon>Orbiliomycetes</taxon>
        <taxon>Orbiliales</taxon>
        <taxon>Orbiliaceae</taxon>
        <taxon>Orbilia</taxon>
    </lineage>
</organism>
<feature type="compositionally biased region" description="Polar residues" evidence="1">
    <location>
        <begin position="362"/>
        <end position="372"/>
    </location>
</feature>
<evidence type="ECO:0000313" key="3">
    <source>
        <dbReference type="Proteomes" id="UP001373714"/>
    </source>
</evidence>
<keyword evidence="3" id="KW-1185">Reference proteome</keyword>
<dbReference type="AlphaFoldDB" id="A0AAV9UP97"/>
<feature type="region of interest" description="Disordered" evidence="1">
    <location>
        <begin position="126"/>
        <end position="181"/>
    </location>
</feature>
<feature type="compositionally biased region" description="Polar residues" evidence="1">
    <location>
        <begin position="264"/>
        <end position="278"/>
    </location>
</feature>
<gene>
    <name evidence="2" type="ORF">TWF730_010363</name>
</gene>
<accession>A0AAV9UP97</accession>
<feature type="compositionally biased region" description="Polar residues" evidence="1">
    <location>
        <begin position="402"/>
        <end position="423"/>
    </location>
</feature>
<evidence type="ECO:0000313" key="2">
    <source>
        <dbReference type="EMBL" id="KAK6346029.1"/>
    </source>
</evidence>